<dbReference type="Proteomes" id="UP001415857">
    <property type="component" value="Unassembled WGS sequence"/>
</dbReference>
<comment type="catalytic activity">
    <reaction evidence="1">
        <text>S-ubiquitinyl-[E2 ubiquitin-conjugating enzyme]-L-cysteine + [acceptor protein]-L-lysine = [E2 ubiquitin-conjugating enzyme]-L-cysteine + N(6)-ubiquitinyl-[acceptor protein]-L-lysine.</text>
        <dbReference type="EC" id="2.3.2.26"/>
    </reaction>
</comment>
<dbReference type="CDD" id="cd00078">
    <property type="entry name" value="HECTc"/>
    <property type="match status" value="1"/>
</dbReference>
<dbReference type="Gene3D" id="3.90.1750.10">
    <property type="entry name" value="Hect, E3 ligase catalytic domains"/>
    <property type="match status" value="1"/>
</dbReference>
<organism evidence="10 11">
    <name type="scientific">Liquidambar formosana</name>
    <name type="common">Formosan gum</name>
    <dbReference type="NCBI Taxonomy" id="63359"/>
    <lineage>
        <taxon>Eukaryota</taxon>
        <taxon>Viridiplantae</taxon>
        <taxon>Streptophyta</taxon>
        <taxon>Embryophyta</taxon>
        <taxon>Tracheophyta</taxon>
        <taxon>Spermatophyta</taxon>
        <taxon>Magnoliopsida</taxon>
        <taxon>eudicotyledons</taxon>
        <taxon>Gunneridae</taxon>
        <taxon>Pentapetalae</taxon>
        <taxon>Saxifragales</taxon>
        <taxon>Altingiaceae</taxon>
        <taxon>Liquidambar</taxon>
    </lineage>
</organism>
<keyword evidence="5 8" id="KW-0833">Ubl conjugation pathway</keyword>
<sequence length="496" mass="55675">MLNTLVYNGLSVGNGLQNRPLMDAAVRCMHLLYERDCRHQFCPPALWLSPARKNRPPIAAAARNHEALSTNPRSDDALTTPSMSSVITATPHVFPFEERVQMFREFINMDKVSRRMAGEVTGPGPRSVEIVIRRGHIVEDGFQQLNSLGSKLKSSIHVSFVSECGLPEAGLDYGGLSKEFLTDIAKAAFSPEYGLFSQTATSDRLLIPNTSARFRENGIQMIEFLGRVVGKALYEGILLDYSFSHVFVQKLLGRYSFLDELSTLDPELYRNLMYVKYYDGDVRDLSLDFTVTEESLGKRHVTELKPGGKDACVTNENKLQYVHAIADYKLNRQILPLSNSFYRGLTDLISPSWLKLFNASEFNQLLSGGNYDIDVDDLRNNTRYTGGYSEGSRTVKLFWEVITGFEPKERCLLLKFVTSCSRAPLLGFKHLQPTFTIHKVACDVPLWATIGGQDVERLPSASTCYNTLKLPTYKRPSTLRAKLLYAINSNAGFELS</sequence>
<dbReference type="EC" id="2.3.2.26" evidence="3"/>
<dbReference type="GO" id="GO:0006511">
    <property type="term" value="P:ubiquitin-dependent protein catabolic process"/>
    <property type="evidence" value="ECO:0007669"/>
    <property type="project" value="TreeGrafter"/>
</dbReference>
<evidence type="ECO:0000256" key="3">
    <source>
        <dbReference type="ARBA" id="ARBA00012485"/>
    </source>
</evidence>
<dbReference type="SMART" id="SM00119">
    <property type="entry name" value="HECTc"/>
    <property type="match status" value="1"/>
</dbReference>
<comment type="pathway">
    <text evidence="2">Protein modification; protein ubiquitination.</text>
</comment>
<reference evidence="10 11" key="1">
    <citation type="journal article" date="2024" name="Plant J.">
        <title>Genome sequences and population genomics reveal climatic adaptation and genomic divergence between two closely related sweetgum species.</title>
        <authorList>
            <person name="Xu W.Q."/>
            <person name="Ren C.Q."/>
            <person name="Zhang X.Y."/>
            <person name="Comes H.P."/>
            <person name="Liu X.H."/>
            <person name="Li Y.G."/>
            <person name="Kettle C.J."/>
            <person name="Jalonen R."/>
            <person name="Gaisberger H."/>
            <person name="Ma Y.Z."/>
            <person name="Qiu Y.X."/>
        </authorList>
    </citation>
    <scope>NUCLEOTIDE SEQUENCE [LARGE SCALE GENOMIC DNA]</scope>
    <source>
        <strain evidence="10">Hangzhou</strain>
    </source>
</reference>
<dbReference type="InterPro" id="IPR000569">
    <property type="entry name" value="HECT_dom"/>
</dbReference>
<keyword evidence="11" id="KW-1185">Reference proteome</keyword>
<dbReference type="SUPFAM" id="SSF56204">
    <property type="entry name" value="Hect, E3 ligase catalytic domain"/>
    <property type="match status" value="1"/>
</dbReference>
<dbReference type="AlphaFoldDB" id="A0AAP0S8B1"/>
<dbReference type="EMBL" id="JBBPBK010000002">
    <property type="protein sequence ID" value="KAK9290909.1"/>
    <property type="molecule type" value="Genomic_DNA"/>
</dbReference>
<dbReference type="InterPro" id="IPR044611">
    <property type="entry name" value="E3A/B/C-like"/>
</dbReference>
<feature type="active site" description="Glycyl thioester intermediate" evidence="8">
    <location>
        <position position="464"/>
    </location>
</feature>
<dbReference type="Pfam" id="PF00632">
    <property type="entry name" value="HECT"/>
    <property type="match status" value="1"/>
</dbReference>
<evidence type="ECO:0000256" key="4">
    <source>
        <dbReference type="ARBA" id="ARBA00022679"/>
    </source>
</evidence>
<proteinExistence type="inferred from homology"/>
<evidence type="ECO:0000256" key="2">
    <source>
        <dbReference type="ARBA" id="ARBA00004906"/>
    </source>
</evidence>
<dbReference type="FunFam" id="3.30.2410.10:FF:000017">
    <property type="entry name" value="E3 ubiquitin-protein ligase UPL7"/>
    <property type="match status" value="1"/>
</dbReference>
<evidence type="ECO:0000256" key="8">
    <source>
        <dbReference type="PROSITE-ProRule" id="PRU00104"/>
    </source>
</evidence>
<evidence type="ECO:0000256" key="1">
    <source>
        <dbReference type="ARBA" id="ARBA00000885"/>
    </source>
</evidence>
<evidence type="ECO:0000259" key="9">
    <source>
        <dbReference type="PROSITE" id="PS50237"/>
    </source>
</evidence>
<comment type="similarity">
    <text evidence="7">Belongs to the UPL family.</text>
</comment>
<evidence type="ECO:0000256" key="5">
    <source>
        <dbReference type="ARBA" id="ARBA00022786"/>
    </source>
</evidence>
<dbReference type="InterPro" id="IPR035983">
    <property type="entry name" value="Hect_E3_ubiquitin_ligase"/>
</dbReference>
<dbReference type="GO" id="GO:0000209">
    <property type="term" value="P:protein polyubiquitination"/>
    <property type="evidence" value="ECO:0007669"/>
    <property type="project" value="InterPro"/>
</dbReference>
<accession>A0AAP0S8B1</accession>
<dbReference type="FunFam" id="3.30.2160.10:FF:000002">
    <property type="entry name" value="Putative Ubiquitin-protein ligase E3C"/>
    <property type="match status" value="1"/>
</dbReference>
<keyword evidence="4" id="KW-0808">Transferase</keyword>
<evidence type="ECO:0000256" key="7">
    <source>
        <dbReference type="ARBA" id="ARBA00061247"/>
    </source>
</evidence>
<evidence type="ECO:0000313" key="10">
    <source>
        <dbReference type="EMBL" id="KAK9290909.1"/>
    </source>
</evidence>
<feature type="domain" description="HECT" evidence="9">
    <location>
        <begin position="152"/>
        <end position="496"/>
    </location>
</feature>
<comment type="function">
    <text evidence="6">Probable E3 ubiquitin-protein ligase which mediates ubiquitination and subsequent proteasomal degradation of target proteins.</text>
</comment>
<dbReference type="PROSITE" id="PS50237">
    <property type="entry name" value="HECT"/>
    <property type="match status" value="1"/>
</dbReference>
<name>A0AAP0S8B1_LIQFO</name>
<evidence type="ECO:0000256" key="6">
    <source>
        <dbReference type="ARBA" id="ARBA00057703"/>
    </source>
</evidence>
<dbReference type="GO" id="GO:0061630">
    <property type="term" value="F:ubiquitin protein ligase activity"/>
    <property type="evidence" value="ECO:0007669"/>
    <property type="project" value="UniProtKB-EC"/>
</dbReference>
<dbReference type="PANTHER" id="PTHR45700:SF2">
    <property type="entry name" value="UBIQUITIN-PROTEIN LIGASE E3C"/>
    <property type="match status" value="1"/>
</dbReference>
<dbReference type="Gene3D" id="3.30.2160.10">
    <property type="entry name" value="Hect, E3 ligase catalytic domain"/>
    <property type="match status" value="1"/>
</dbReference>
<protein>
    <recommendedName>
        <fullName evidence="3">HECT-type E3 ubiquitin transferase</fullName>
        <ecNumber evidence="3">2.3.2.26</ecNumber>
    </recommendedName>
</protein>
<dbReference type="PANTHER" id="PTHR45700">
    <property type="entry name" value="UBIQUITIN-PROTEIN LIGASE E3C"/>
    <property type="match status" value="1"/>
</dbReference>
<evidence type="ECO:0000313" key="11">
    <source>
        <dbReference type="Proteomes" id="UP001415857"/>
    </source>
</evidence>
<gene>
    <name evidence="10" type="ORF">L1049_009088</name>
</gene>
<dbReference type="Gene3D" id="3.30.2410.10">
    <property type="entry name" value="Hect, E3 ligase catalytic domain"/>
    <property type="match status" value="1"/>
</dbReference>
<comment type="caution">
    <text evidence="10">The sequence shown here is derived from an EMBL/GenBank/DDBJ whole genome shotgun (WGS) entry which is preliminary data.</text>
</comment>